<keyword evidence="4" id="KW-0165">Cleavage on pair of basic residues</keyword>
<evidence type="ECO:0000256" key="4">
    <source>
        <dbReference type="ARBA" id="ARBA00022685"/>
    </source>
</evidence>
<keyword evidence="5" id="KW-0027">Amidation</keyword>
<dbReference type="Pfam" id="PF01581">
    <property type="entry name" value="FARP"/>
    <property type="match status" value="2"/>
</dbReference>
<keyword evidence="7" id="KW-0732">Signal</keyword>
<organism evidence="8">
    <name type="scientific">Meloidogyne graminicola</name>
    <dbReference type="NCBI Taxonomy" id="189291"/>
    <lineage>
        <taxon>Eukaryota</taxon>
        <taxon>Metazoa</taxon>
        <taxon>Ecdysozoa</taxon>
        <taxon>Nematoda</taxon>
        <taxon>Chromadorea</taxon>
        <taxon>Rhabditida</taxon>
        <taxon>Tylenchina</taxon>
        <taxon>Tylenchomorpha</taxon>
        <taxon>Tylenchoidea</taxon>
        <taxon>Meloidogynidae</taxon>
        <taxon>Meloidogyninae</taxon>
        <taxon>Meloidogyne</taxon>
    </lineage>
</organism>
<comment type="subcellular location">
    <subcellularLocation>
        <location evidence="1">Secreted</location>
    </subcellularLocation>
</comment>
<reference evidence="8" key="1">
    <citation type="submission" date="2019-04" db="EMBL/GenBank/DDBJ databases">
        <authorList>
            <person name="Luo J."/>
            <person name="Fu M."/>
        </authorList>
    </citation>
    <scope>NUCLEOTIDE SEQUENCE</scope>
</reference>
<proteinExistence type="evidence at transcript level"/>
<evidence type="ECO:0000256" key="5">
    <source>
        <dbReference type="ARBA" id="ARBA00022815"/>
    </source>
</evidence>
<feature type="signal peptide" evidence="7">
    <location>
        <begin position="1"/>
        <end position="26"/>
    </location>
</feature>
<evidence type="ECO:0000256" key="2">
    <source>
        <dbReference type="ARBA" id="ARBA00006356"/>
    </source>
</evidence>
<gene>
    <name evidence="8" type="primary">flp-14</name>
</gene>
<dbReference type="InterPro" id="IPR002544">
    <property type="entry name" value="FMRFamid-related_peptide-like"/>
</dbReference>
<dbReference type="GO" id="GO:0007218">
    <property type="term" value="P:neuropeptide signaling pathway"/>
    <property type="evidence" value="ECO:0007669"/>
    <property type="project" value="UniProtKB-KW"/>
</dbReference>
<dbReference type="EMBL" id="MK855119">
    <property type="protein sequence ID" value="QJF45696.1"/>
    <property type="molecule type" value="mRNA"/>
</dbReference>
<accession>A0A6M3VZQ9</accession>
<sequence>MQSSNNFKTLLAVFCVLTFLTKSGLAENDSCTQLAGGDEERLLLCQLYESSTLLSQLGNFVTEGIERLASTQGLNAGDAGREKRKHEYLRFGKGKHEFVRFGKK</sequence>
<evidence type="ECO:0000256" key="6">
    <source>
        <dbReference type="ARBA" id="ARBA00023320"/>
    </source>
</evidence>
<name>A0A6M3VZQ9_9BILA</name>
<dbReference type="AlphaFoldDB" id="A0A6M3VZQ9"/>
<evidence type="ECO:0000256" key="1">
    <source>
        <dbReference type="ARBA" id="ARBA00004613"/>
    </source>
</evidence>
<protein>
    <submittedName>
        <fullName evidence="8">FLP-14</fullName>
    </submittedName>
</protein>
<evidence type="ECO:0000256" key="7">
    <source>
        <dbReference type="SAM" id="SignalP"/>
    </source>
</evidence>
<keyword evidence="3" id="KW-0964">Secreted</keyword>
<comment type="similarity">
    <text evidence="2">Belongs to the FARP (FMRFamide related peptide) family.</text>
</comment>
<dbReference type="GO" id="GO:0005576">
    <property type="term" value="C:extracellular region"/>
    <property type="evidence" value="ECO:0007669"/>
    <property type="project" value="UniProtKB-SubCell"/>
</dbReference>
<feature type="chain" id="PRO_5026876050" evidence="7">
    <location>
        <begin position="27"/>
        <end position="104"/>
    </location>
</feature>
<evidence type="ECO:0000256" key="3">
    <source>
        <dbReference type="ARBA" id="ARBA00022525"/>
    </source>
</evidence>
<keyword evidence="6" id="KW-0527">Neuropeptide</keyword>
<evidence type="ECO:0000313" key="8">
    <source>
        <dbReference type="EMBL" id="QJF45696.1"/>
    </source>
</evidence>